<dbReference type="Pfam" id="PF01878">
    <property type="entry name" value="EVE"/>
    <property type="match status" value="1"/>
</dbReference>
<dbReference type="AlphaFoldDB" id="A0A1H4MV55"/>
<dbReference type="SUPFAM" id="SSF88697">
    <property type="entry name" value="PUA domain-like"/>
    <property type="match status" value="1"/>
</dbReference>
<feature type="domain" description="EVE" evidence="2">
    <location>
        <begin position="4"/>
        <end position="137"/>
    </location>
</feature>
<organism evidence="3 4">
    <name type="scientific">Paramicrobacterium humi</name>
    <dbReference type="NCBI Taxonomy" id="640635"/>
    <lineage>
        <taxon>Bacteria</taxon>
        <taxon>Bacillati</taxon>
        <taxon>Actinomycetota</taxon>
        <taxon>Actinomycetes</taxon>
        <taxon>Micrococcales</taxon>
        <taxon>Microbacteriaceae</taxon>
        <taxon>Paramicrobacterium</taxon>
    </lineage>
</organism>
<gene>
    <name evidence="3" type="ORF">SAMN04489806_1991</name>
</gene>
<dbReference type="InterPro" id="IPR015947">
    <property type="entry name" value="PUA-like_sf"/>
</dbReference>
<reference evidence="3 4" key="1">
    <citation type="submission" date="2016-10" db="EMBL/GenBank/DDBJ databases">
        <authorList>
            <person name="de Groot N.N."/>
        </authorList>
    </citation>
    <scope>NUCLEOTIDE SEQUENCE [LARGE SCALE GENOMIC DNA]</scope>
    <source>
        <strain evidence="3 4">DSM 21799</strain>
    </source>
</reference>
<name>A0A1H4MV55_9MICO</name>
<dbReference type="Gene3D" id="3.10.590.10">
    <property type="entry name" value="ph1033 like domains"/>
    <property type="match status" value="1"/>
</dbReference>
<proteinExistence type="inferred from homology"/>
<accession>A0A1H4MV55</accession>
<dbReference type="Proteomes" id="UP000199183">
    <property type="component" value="Unassembled WGS sequence"/>
</dbReference>
<dbReference type="STRING" id="640635.SAMN04489806_1991"/>
<dbReference type="InterPro" id="IPR022996">
    <property type="entry name" value="UPF0310"/>
</dbReference>
<dbReference type="InterPro" id="IPR002740">
    <property type="entry name" value="EVE_domain"/>
</dbReference>
<dbReference type="RefSeq" id="WP_091183369.1">
    <property type="nucleotide sequence ID" value="NZ_FNRY01000001.1"/>
</dbReference>
<dbReference type="EMBL" id="FNRY01000001">
    <property type="protein sequence ID" value="SEB86843.1"/>
    <property type="molecule type" value="Genomic_DNA"/>
</dbReference>
<evidence type="ECO:0000313" key="3">
    <source>
        <dbReference type="EMBL" id="SEB86843.1"/>
    </source>
</evidence>
<comment type="similarity">
    <text evidence="1">Belongs to the UPF0310 family.</text>
</comment>
<dbReference type="OrthoDB" id="9793567at2"/>
<keyword evidence="4" id="KW-1185">Reference proteome</keyword>
<dbReference type="CDD" id="cd21132">
    <property type="entry name" value="EVE-like"/>
    <property type="match status" value="1"/>
</dbReference>
<sequence length="167" mass="19716">MAIRYWLGVVQRDHVREAVRLGIGQLNHGSRDDIARLAEADGLVYYSPREEIDGEPLRAFTAIGRVADADVYSADRLAGAAARHWRRRIDWYRPAVEAPIRPLRDHLEFTRNKRNWGMQLRRGVLELSRHDWDVIREAMRMPAPEDRRWERIATDVIPEPPREREWF</sequence>
<evidence type="ECO:0000259" key="2">
    <source>
        <dbReference type="Pfam" id="PF01878"/>
    </source>
</evidence>
<evidence type="ECO:0000313" key="4">
    <source>
        <dbReference type="Proteomes" id="UP000199183"/>
    </source>
</evidence>
<evidence type="ECO:0000256" key="1">
    <source>
        <dbReference type="HAMAP-Rule" id="MF_00771"/>
    </source>
</evidence>
<protein>
    <recommendedName>
        <fullName evidence="1">UPF0310 protein SAMN04489806_1991</fullName>
    </recommendedName>
</protein>
<dbReference type="HAMAP" id="MF_00771">
    <property type="entry name" value="UPF0310"/>
    <property type="match status" value="1"/>
</dbReference>